<proteinExistence type="predicted"/>
<accession>A0ABT8SBD4</accession>
<dbReference type="Gene3D" id="3.30.70.100">
    <property type="match status" value="1"/>
</dbReference>
<name>A0ABT8SBD4_9BURK</name>
<keyword evidence="3" id="KW-1185">Reference proteome</keyword>
<dbReference type="SUPFAM" id="SSF54909">
    <property type="entry name" value="Dimeric alpha+beta barrel"/>
    <property type="match status" value="1"/>
</dbReference>
<evidence type="ECO:0000259" key="1">
    <source>
        <dbReference type="Pfam" id="PF07978"/>
    </source>
</evidence>
<evidence type="ECO:0000313" key="3">
    <source>
        <dbReference type="Proteomes" id="UP001169027"/>
    </source>
</evidence>
<dbReference type="InterPro" id="IPR011008">
    <property type="entry name" value="Dimeric_a/b-barrel"/>
</dbReference>
<gene>
    <name evidence="2" type="ORF">Q2T77_28485</name>
</gene>
<dbReference type="InterPro" id="IPR012577">
    <property type="entry name" value="NIPSNAP"/>
</dbReference>
<dbReference type="EMBL" id="JAUKVY010000026">
    <property type="protein sequence ID" value="MDO1536232.1"/>
    <property type="molecule type" value="Genomic_DNA"/>
</dbReference>
<evidence type="ECO:0000313" key="2">
    <source>
        <dbReference type="EMBL" id="MDO1536232.1"/>
    </source>
</evidence>
<comment type="caution">
    <text evidence="2">The sequence shown here is derived from an EMBL/GenBank/DDBJ whole genome shotgun (WGS) entry which is preliminary data.</text>
</comment>
<organism evidence="2 3">
    <name type="scientific">Variovorax ginsengisoli</name>
    <dbReference type="NCBI Taxonomy" id="363844"/>
    <lineage>
        <taxon>Bacteria</taxon>
        <taxon>Pseudomonadati</taxon>
        <taxon>Pseudomonadota</taxon>
        <taxon>Betaproteobacteria</taxon>
        <taxon>Burkholderiales</taxon>
        <taxon>Comamonadaceae</taxon>
        <taxon>Variovorax</taxon>
    </lineage>
</organism>
<reference evidence="2" key="1">
    <citation type="submission" date="2023-06" db="EMBL/GenBank/DDBJ databases">
        <authorList>
            <person name="Jiang Y."/>
            <person name="Liu Q."/>
        </authorList>
    </citation>
    <scope>NUCLEOTIDE SEQUENCE</scope>
    <source>
        <strain evidence="2">CGMCC 1.12090</strain>
    </source>
</reference>
<dbReference type="Proteomes" id="UP001169027">
    <property type="component" value="Unassembled WGS sequence"/>
</dbReference>
<feature type="domain" description="NIPSNAP" evidence="1">
    <location>
        <begin position="17"/>
        <end position="93"/>
    </location>
</feature>
<dbReference type="Pfam" id="PF07978">
    <property type="entry name" value="NIPSNAP"/>
    <property type="match status" value="1"/>
</dbReference>
<sequence>MSVLSAMKETSMAYEARYVLRPNPGADLAAVIDAMKVGAALWKKHGAPQPRLWTVAAGELGNYVLTVEFDNAAAYAKVTDPLSADPEFRQWQAGNLRAGAFTWVRSNLMRELPLA</sequence>
<protein>
    <submittedName>
        <fullName evidence="2">NIPSNAP family protein</fullName>
    </submittedName>
</protein>